<dbReference type="Pfam" id="PF07728">
    <property type="entry name" value="AAA_5"/>
    <property type="match status" value="1"/>
</dbReference>
<name>A0A2S8G078_9BACT</name>
<evidence type="ECO:0000313" key="2">
    <source>
        <dbReference type="EMBL" id="PQO37836.1"/>
    </source>
</evidence>
<accession>A0A2S8G078</accession>
<sequence length="790" mass="90080">MNASPNEPTSHELLAKQVLESLSIPVSTFPEIAIVEDQRSNAAKCMVQLFCNRISAGSYLPEQIKIGAYKWRDGTLILRNSRVGEHHWSSLGTTVVETLHADARSQPLVYVLTHWDVEQGTLHVWAIPEPVAYTFLSELPTGQDGTRKTIKLFPSNHAVKDAPSSGDLSRYYLKLTLSLKERSKLSEAVKIDKTVKKINQDQDDEEDSGNAEPGDTELLFSEETVAYLEDLADHTEDSTWHEQQKDRYARVLRDPAKQFVDMLRTNYIERLSPEVAGGKGPLSRLKKNDFGKGGYHDHYWMAFYDPAAGSKTKSVQLYFRMLGKERLWRYGFAFGNYCEDYLKRLKKAILENRSLVIEFFQNSPDDTLIKLVTGEETLQWAADQFVNEVLSDDSVFQQWFGDESKIDDFNVIREFALAELPNHQETLVQEVGEFFTWAWPLFRASTSGDWSVTKAKATKMSPEDESEDDVDEFAPQSLSELGYFTSLSPEFLEEIEQSLLAKQQVVLVGPPGTSKTYIARQFARYFVRQKPGRPQGTHHVLYMHANWSYEDFFEGIKPTTSENGTLTFSLKQGFFLEWVEQLRDFDPKAQHVLVLDEINRCDTAAVLGELLQLLEYRGTTVRLLSGRRFVFPRNLFIIGTMNSADRSIGRLDLALRRRFLWLNLHPQMDTLQRWLDRLGNNPIGFKSSTLAECNALLHERGILPEQHIGHALFMTQKSDVDDETAAPDDIPLSEKHLRRIVQFSVMPYVRELLTAQFGQHDDNLESMIEAKLLSCLEKADSSTPAAVPHD</sequence>
<dbReference type="EMBL" id="PUHY01000005">
    <property type="protein sequence ID" value="PQO37836.1"/>
    <property type="molecule type" value="Genomic_DNA"/>
</dbReference>
<dbReference type="AlphaFoldDB" id="A0A2S8G078"/>
<dbReference type="GO" id="GO:0005524">
    <property type="term" value="F:ATP binding"/>
    <property type="evidence" value="ECO:0007669"/>
    <property type="project" value="InterPro"/>
</dbReference>
<organism evidence="2 3">
    <name type="scientific">Blastopirellula marina</name>
    <dbReference type="NCBI Taxonomy" id="124"/>
    <lineage>
        <taxon>Bacteria</taxon>
        <taxon>Pseudomonadati</taxon>
        <taxon>Planctomycetota</taxon>
        <taxon>Planctomycetia</taxon>
        <taxon>Pirellulales</taxon>
        <taxon>Pirellulaceae</taxon>
        <taxon>Blastopirellula</taxon>
    </lineage>
</organism>
<dbReference type="GO" id="GO:0016887">
    <property type="term" value="F:ATP hydrolysis activity"/>
    <property type="evidence" value="ECO:0007669"/>
    <property type="project" value="InterPro"/>
</dbReference>
<comment type="caution">
    <text evidence="2">The sequence shown here is derived from an EMBL/GenBank/DDBJ whole genome shotgun (WGS) entry which is preliminary data.</text>
</comment>
<gene>
    <name evidence="2" type="ORF">C5Y83_07800</name>
</gene>
<dbReference type="PANTHER" id="PTHR37291:SF1">
    <property type="entry name" value="TYPE IV METHYL-DIRECTED RESTRICTION ENZYME ECOKMCRB SUBUNIT"/>
    <property type="match status" value="1"/>
</dbReference>
<feature type="domain" description="AAA+ ATPase" evidence="1">
    <location>
        <begin position="501"/>
        <end position="665"/>
    </location>
</feature>
<dbReference type="SUPFAM" id="SSF52540">
    <property type="entry name" value="P-loop containing nucleoside triphosphate hydrolases"/>
    <property type="match status" value="1"/>
</dbReference>
<dbReference type="InterPro" id="IPR052934">
    <property type="entry name" value="Methyl-DNA_Rec/Restrict_Enz"/>
</dbReference>
<dbReference type="InterPro" id="IPR003593">
    <property type="entry name" value="AAA+_ATPase"/>
</dbReference>
<evidence type="ECO:0000313" key="3">
    <source>
        <dbReference type="Proteomes" id="UP000238322"/>
    </source>
</evidence>
<proteinExistence type="predicted"/>
<dbReference type="OrthoDB" id="9781481at2"/>
<dbReference type="CDD" id="cd00009">
    <property type="entry name" value="AAA"/>
    <property type="match status" value="1"/>
</dbReference>
<dbReference type="InterPro" id="IPR027417">
    <property type="entry name" value="P-loop_NTPase"/>
</dbReference>
<dbReference type="Gene3D" id="3.40.50.300">
    <property type="entry name" value="P-loop containing nucleotide triphosphate hydrolases"/>
    <property type="match status" value="1"/>
</dbReference>
<dbReference type="PANTHER" id="PTHR37291">
    <property type="entry name" value="5-METHYLCYTOSINE-SPECIFIC RESTRICTION ENZYME B"/>
    <property type="match status" value="1"/>
</dbReference>
<reference evidence="2 3" key="1">
    <citation type="submission" date="2018-02" db="EMBL/GenBank/DDBJ databases">
        <title>Comparative genomes isolates from brazilian mangrove.</title>
        <authorList>
            <person name="Araujo J.E."/>
            <person name="Taketani R.G."/>
            <person name="Silva M.C.P."/>
            <person name="Loureco M.V."/>
            <person name="Andreote F.D."/>
        </authorList>
    </citation>
    <scope>NUCLEOTIDE SEQUENCE [LARGE SCALE GENOMIC DNA]</scope>
    <source>
        <strain evidence="2 3">Hex-1 MGV</strain>
    </source>
</reference>
<protein>
    <recommendedName>
        <fullName evidence="1">AAA+ ATPase domain-containing protein</fullName>
    </recommendedName>
</protein>
<dbReference type="InterPro" id="IPR011704">
    <property type="entry name" value="ATPase_dyneun-rel_AAA"/>
</dbReference>
<evidence type="ECO:0000259" key="1">
    <source>
        <dbReference type="SMART" id="SM00382"/>
    </source>
</evidence>
<dbReference type="Proteomes" id="UP000238322">
    <property type="component" value="Unassembled WGS sequence"/>
</dbReference>
<dbReference type="SMART" id="SM00382">
    <property type="entry name" value="AAA"/>
    <property type="match status" value="1"/>
</dbReference>
<dbReference type="RefSeq" id="WP_105329085.1">
    <property type="nucleotide sequence ID" value="NZ_PUHY01000005.1"/>
</dbReference>